<gene>
    <name evidence="2" type="ORF">HQM25_01100</name>
</gene>
<keyword evidence="2" id="KW-0378">Hydrolase</keyword>
<dbReference type="SUPFAM" id="SSF53474">
    <property type="entry name" value="alpha/beta-Hydrolases"/>
    <property type="match status" value="1"/>
</dbReference>
<dbReference type="InterPro" id="IPR029058">
    <property type="entry name" value="AB_hydrolase_fold"/>
</dbReference>
<dbReference type="PANTHER" id="PTHR43689">
    <property type="entry name" value="HYDROLASE"/>
    <property type="match status" value="1"/>
</dbReference>
<feature type="domain" description="AB hydrolase-1" evidence="1">
    <location>
        <begin position="79"/>
        <end position="276"/>
    </location>
</feature>
<dbReference type="Proteomes" id="UP000502498">
    <property type="component" value="Chromosome"/>
</dbReference>
<name>A0A7D4UI75_9MICO</name>
<organism evidence="2 3">
    <name type="scientific">Microbacterium hominis</name>
    <dbReference type="NCBI Taxonomy" id="162426"/>
    <lineage>
        <taxon>Bacteria</taxon>
        <taxon>Bacillati</taxon>
        <taxon>Actinomycetota</taxon>
        <taxon>Actinomycetes</taxon>
        <taxon>Micrococcales</taxon>
        <taxon>Microbacteriaceae</taxon>
        <taxon>Microbacterium</taxon>
    </lineage>
</organism>
<dbReference type="Pfam" id="PF12697">
    <property type="entry name" value="Abhydrolase_6"/>
    <property type="match status" value="1"/>
</dbReference>
<accession>A0A7D4UI75</accession>
<sequence>MMAAAGAAVRGAGTVSPEWGGALALKMFARIERPRPLSATDEPTMLQARRSTVRVPGLDRRGTDLAVYDWGYGNDVVALAHGWDGRASQFTTLVRELVADGRRVVAFDAPAHGASPGRAAYVRDWVDALAALQARHGRFRAVVGHSFGGLAALIAVGQGGIGADRVVTVSAPADPAVLFARLRGALGYDERVDAALRARFARRYFPGEPDPIERLSPLRVPLPEDTRLLAVHDERDPLMPVAEVARIAGAHAGARVVLTSGLGHNRILAADEFLDAVMDFVAHPADVVEPVAPGATQGVWA</sequence>
<evidence type="ECO:0000313" key="3">
    <source>
        <dbReference type="Proteomes" id="UP000502498"/>
    </source>
</evidence>
<evidence type="ECO:0000313" key="2">
    <source>
        <dbReference type="EMBL" id="QKJ18147.1"/>
    </source>
</evidence>
<dbReference type="EMBL" id="CP054038">
    <property type="protein sequence ID" value="QKJ18147.1"/>
    <property type="molecule type" value="Genomic_DNA"/>
</dbReference>
<dbReference type="AlphaFoldDB" id="A0A7D4UI75"/>
<dbReference type="Gene3D" id="3.40.50.1820">
    <property type="entry name" value="alpha/beta hydrolase"/>
    <property type="match status" value="1"/>
</dbReference>
<reference evidence="2 3" key="1">
    <citation type="submission" date="2020-05" db="EMBL/GenBank/DDBJ databases">
        <title>Strain PA2F3 complete genome.</title>
        <authorList>
            <person name="Kim Y.-S."/>
            <person name="Kim S.-J."/>
            <person name="Jung H.-k."/>
            <person name="Kim S.-E."/>
            <person name="Kim K.-H."/>
        </authorList>
    </citation>
    <scope>NUCLEOTIDE SEQUENCE [LARGE SCALE GENOMIC DNA]</scope>
    <source>
        <strain evidence="2 3">PA2F3</strain>
    </source>
</reference>
<proteinExistence type="predicted"/>
<dbReference type="PANTHER" id="PTHR43689:SF8">
    <property type="entry name" value="ALPHA_BETA-HYDROLASES SUPERFAMILY PROTEIN"/>
    <property type="match status" value="1"/>
</dbReference>
<dbReference type="GO" id="GO:0016787">
    <property type="term" value="F:hydrolase activity"/>
    <property type="evidence" value="ECO:0007669"/>
    <property type="project" value="UniProtKB-KW"/>
</dbReference>
<protein>
    <submittedName>
        <fullName evidence="2">Alpha/beta hydrolase</fullName>
    </submittedName>
</protein>
<dbReference type="InterPro" id="IPR000073">
    <property type="entry name" value="AB_hydrolase_1"/>
</dbReference>
<evidence type="ECO:0000259" key="1">
    <source>
        <dbReference type="Pfam" id="PF12697"/>
    </source>
</evidence>